<dbReference type="InterPro" id="IPR032710">
    <property type="entry name" value="NTF2-like_dom_sf"/>
</dbReference>
<dbReference type="Pfam" id="PF14534">
    <property type="entry name" value="DUF4440"/>
    <property type="match status" value="1"/>
</dbReference>
<evidence type="ECO:0000259" key="2">
    <source>
        <dbReference type="Pfam" id="PF14534"/>
    </source>
</evidence>
<sequence>MTRRLPATASALLLCLAPAVHAQPQPQADDRATVAALDRAYQAAVKANDAPAMARILADDFVLVLGNGTTYGKEDLLREAREHNRQYEQQDELAQTVRVWRDTAVVTARLWLKGTNRDGSRFDYKLWFSDTYVRTPDGWRYVLGQASLRLPE</sequence>
<comment type="caution">
    <text evidence="3">The sequence shown here is derived from an EMBL/GenBank/DDBJ whole genome shotgun (WGS) entry which is preliminary data.</text>
</comment>
<evidence type="ECO:0000313" key="4">
    <source>
        <dbReference type="Proteomes" id="UP001596036"/>
    </source>
</evidence>
<evidence type="ECO:0000256" key="1">
    <source>
        <dbReference type="SAM" id="SignalP"/>
    </source>
</evidence>
<reference evidence="4" key="1">
    <citation type="journal article" date="2019" name="Int. J. Syst. Evol. Microbiol.">
        <title>The Global Catalogue of Microorganisms (GCM) 10K type strain sequencing project: providing services to taxonomists for standard genome sequencing and annotation.</title>
        <authorList>
            <consortium name="The Broad Institute Genomics Platform"/>
            <consortium name="The Broad Institute Genome Sequencing Center for Infectious Disease"/>
            <person name="Wu L."/>
            <person name="Ma J."/>
        </authorList>
    </citation>
    <scope>NUCLEOTIDE SEQUENCE [LARGE SCALE GENOMIC DNA]</scope>
    <source>
        <strain evidence="4">KACC 11407</strain>
    </source>
</reference>
<dbReference type="InterPro" id="IPR027843">
    <property type="entry name" value="DUF4440"/>
</dbReference>
<accession>A0ABW0SRY9</accession>
<feature type="chain" id="PRO_5045299044" evidence="1">
    <location>
        <begin position="23"/>
        <end position="152"/>
    </location>
</feature>
<name>A0ABW0SRY9_9GAMM</name>
<organism evidence="3 4">
    <name type="scientific">Lysobacter yangpyeongensis</name>
    <dbReference type="NCBI Taxonomy" id="346182"/>
    <lineage>
        <taxon>Bacteria</taxon>
        <taxon>Pseudomonadati</taxon>
        <taxon>Pseudomonadota</taxon>
        <taxon>Gammaproteobacteria</taxon>
        <taxon>Lysobacterales</taxon>
        <taxon>Lysobacteraceae</taxon>
        <taxon>Lysobacter</taxon>
    </lineage>
</organism>
<dbReference type="Proteomes" id="UP001596036">
    <property type="component" value="Unassembled WGS sequence"/>
</dbReference>
<evidence type="ECO:0000313" key="3">
    <source>
        <dbReference type="EMBL" id="MFC5571385.1"/>
    </source>
</evidence>
<proteinExistence type="predicted"/>
<dbReference type="EMBL" id="JBHSNM010000008">
    <property type="protein sequence ID" value="MFC5571385.1"/>
    <property type="molecule type" value="Genomic_DNA"/>
</dbReference>
<keyword evidence="4" id="KW-1185">Reference proteome</keyword>
<protein>
    <submittedName>
        <fullName evidence="3">Nuclear transport factor 2 family protein</fullName>
    </submittedName>
</protein>
<dbReference type="RefSeq" id="WP_386756012.1">
    <property type="nucleotide sequence ID" value="NZ_JBHSNM010000008.1"/>
</dbReference>
<gene>
    <name evidence="3" type="ORF">ACFPN1_15080</name>
</gene>
<dbReference type="SUPFAM" id="SSF54427">
    <property type="entry name" value="NTF2-like"/>
    <property type="match status" value="1"/>
</dbReference>
<dbReference type="Gene3D" id="3.10.450.50">
    <property type="match status" value="1"/>
</dbReference>
<feature type="domain" description="DUF4440" evidence="2">
    <location>
        <begin position="34"/>
        <end position="140"/>
    </location>
</feature>
<feature type="signal peptide" evidence="1">
    <location>
        <begin position="1"/>
        <end position="22"/>
    </location>
</feature>
<keyword evidence="1" id="KW-0732">Signal</keyword>